<comment type="function">
    <text evidence="5 6">This protein is located at the 30S-50S ribosomal subunit interface and may play a role in the structure and function of the aminoacyl-tRNA binding site.</text>
</comment>
<protein>
    <recommendedName>
        <fullName evidence="4 5">Large ribosomal subunit protein bL19</fullName>
    </recommendedName>
</protein>
<dbReference type="InterPro" id="IPR001857">
    <property type="entry name" value="Ribosomal_bL19"/>
</dbReference>
<gene>
    <name evidence="5" type="primary">rplS</name>
    <name evidence="7" type="ORF">UR73_C0006G0010</name>
</gene>
<dbReference type="Pfam" id="PF01245">
    <property type="entry name" value="Ribosomal_L19"/>
    <property type="match status" value="1"/>
</dbReference>
<reference evidence="7 8" key="1">
    <citation type="journal article" date="2015" name="Nature">
        <title>rRNA introns, odd ribosomes, and small enigmatic genomes across a large radiation of phyla.</title>
        <authorList>
            <person name="Brown C.T."/>
            <person name="Hug L.A."/>
            <person name="Thomas B.C."/>
            <person name="Sharon I."/>
            <person name="Castelle C.J."/>
            <person name="Singh A."/>
            <person name="Wilkins M.J."/>
            <person name="Williams K.H."/>
            <person name="Banfield J.F."/>
        </authorList>
    </citation>
    <scope>NUCLEOTIDE SEQUENCE [LARGE SCALE GENOMIC DNA]</scope>
</reference>
<dbReference type="PRINTS" id="PR00061">
    <property type="entry name" value="RIBOSOMALL19"/>
</dbReference>
<dbReference type="PANTHER" id="PTHR15680:SF9">
    <property type="entry name" value="LARGE RIBOSOMAL SUBUNIT PROTEIN BL19M"/>
    <property type="match status" value="1"/>
</dbReference>
<accession>A0A0G0FEP4</accession>
<dbReference type="GO" id="GO:0006412">
    <property type="term" value="P:translation"/>
    <property type="evidence" value="ECO:0007669"/>
    <property type="project" value="UniProtKB-UniRule"/>
</dbReference>
<dbReference type="InterPro" id="IPR008991">
    <property type="entry name" value="Translation_prot_SH3-like_sf"/>
</dbReference>
<sequence>MDNNIFKKIEEEQLKKRPNVRVGDTVKLHIKVKEGNKERIQIFEGTVIAIKGEGLNKSLTVRKISYGIGVEKIVQLHSPILSKIEIVKRGSVSKSKLYYLRERIGKRALKINKIQDMYETDEVEEVKEEVVEEPVEEAKEEVVEEKAE</sequence>
<dbReference type="PIRSF" id="PIRSF002191">
    <property type="entry name" value="Ribosomal_L19"/>
    <property type="match status" value="1"/>
</dbReference>
<dbReference type="Proteomes" id="UP000034816">
    <property type="component" value="Unassembled WGS sequence"/>
</dbReference>
<dbReference type="AlphaFoldDB" id="A0A0G0FEP4"/>
<dbReference type="HAMAP" id="MF_00402">
    <property type="entry name" value="Ribosomal_bL19"/>
    <property type="match status" value="1"/>
</dbReference>
<dbReference type="PATRIC" id="fig|1619097.3.peg.85"/>
<evidence type="ECO:0000256" key="6">
    <source>
        <dbReference type="RuleBase" id="RU000559"/>
    </source>
</evidence>
<dbReference type="GO" id="GO:0022625">
    <property type="term" value="C:cytosolic large ribosomal subunit"/>
    <property type="evidence" value="ECO:0007669"/>
    <property type="project" value="TreeGrafter"/>
</dbReference>
<dbReference type="PROSITE" id="PS01015">
    <property type="entry name" value="RIBOSOMAL_L19"/>
    <property type="match status" value="1"/>
</dbReference>
<evidence type="ECO:0000256" key="2">
    <source>
        <dbReference type="ARBA" id="ARBA00022980"/>
    </source>
</evidence>
<dbReference type="GO" id="GO:0003735">
    <property type="term" value="F:structural constituent of ribosome"/>
    <property type="evidence" value="ECO:0007669"/>
    <property type="project" value="InterPro"/>
</dbReference>
<dbReference type="EMBL" id="LBQH01000006">
    <property type="protein sequence ID" value="KKP77982.1"/>
    <property type="molecule type" value="Genomic_DNA"/>
</dbReference>
<proteinExistence type="inferred from homology"/>
<keyword evidence="2 5" id="KW-0689">Ribosomal protein</keyword>
<dbReference type="InterPro" id="IPR038657">
    <property type="entry name" value="Ribosomal_bL19_sf"/>
</dbReference>
<dbReference type="SUPFAM" id="SSF50104">
    <property type="entry name" value="Translation proteins SH3-like domain"/>
    <property type="match status" value="1"/>
</dbReference>
<dbReference type="PANTHER" id="PTHR15680">
    <property type="entry name" value="RIBOSOMAL PROTEIN L19"/>
    <property type="match status" value="1"/>
</dbReference>
<comment type="caution">
    <text evidence="7">The sequence shown here is derived from an EMBL/GenBank/DDBJ whole genome shotgun (WGS) entry which is preliminary data.</text>
</comment>
<dbReference type="Gene3D" id="2.30.30.790">
    <property type="match status" value="1"/>
</dbReference>
<evidence type="ECO:0000313" key="8">
    <source>
        <dbReference type="Proteomes" id="UP000034816"/>
    </source>
</evidence>
<evidence type="ECO:0000256" key="1">
    <source>
        <dbReference type="ARBA" id="ARBA00005781"/>
    </source>
</evidence>
<name>A0A0G0FEP4_9BACT</name>
<organism evidence="7 8">
    <name type="scientific">candidate division WS6 bacterium GW2011_GWF1_35_23</name>
    <dbReference type="NCBI Taxonomy" id="1619097"/>
    <lineage>
        <taxon>Bacteria</taxon>
        <taxon>Candidatus Dojkabacteria</taxon>
    </lineage>
</organism>
<evidence type="ECO:0000256" key="4">
    <source>
        <dbReference type="ARBA" id="ARBA00035171"/>
    </source>
</evidence>
<evidence type="ECO:0000256" key="3">
    <source>
        <dbReference type="ARBA" id="ARBA00023274"/>
    </source>
</evidence>
<dbReference type="NCBIfam" id="TIGR01024">
    <property type="entry name" value="rplS_bact"/>
    <property type="match status" value="1"/>
</dbReference>
<evidence type="ECO:0000256" key="5">
    <source>
        <dbReference type="HAMAP-Rule" id="MF_00402"/>
    </source>
</evidence>
<evidence type="ECO:0000313" key="7">
    <source>
        <dbReference type="EMBL" id="KKP77982.1"/>
    </source>
</evidence>
<comment type="similarity">
    <text evidence="1 5 6">Belongs to the bacterial ribosomal protein bL19 family.</text>
</comment>
<dbReference type="InterPro" id="IPR018257">
    <property type="entry name" value="Ribosomal_bL19_CS"/>
</dbReference>
<keyword evidence="3 5" id="KW-0687">Ribonucleoprotein</keyword>